<organism evidence="3">
    <name type="scientific">viral metagenome</name>
    <dbReference type="NCBI Taxonomy" id="1070528"/>
    <lineage>
        <taxon>unclassified sequences</taxon>
        <taxon>metagenomes</taxon>
        <taxon>organismal metagenomes</taxon>
    </lineage>
</organism>
<sequence>MKIKNSTNLWISLGIVVICIIVIQITYVHYQYCRKSYENFDIVPSIDFYVITIGNPSRETNIQEQIEQQMNIMRDSSDKTDYFEFNIQKIDGVLGKNLDLDKYIEQGILYDGIYKDMDPKLKHITTSFNEKMENRKNEVGCYLSHYKTYETIRDRGNLQGYSVIFEDDFVLNPRFMNILDETLLKLGDTDFDMLFLGIIGENGEQVLDNVYRTTGVSWCAHGYLVNNRHIEKILQQMRFIDNILDVQIFKKGNQGDLTILRLNPTIVEQGELGTNIRNH</sequence>
<keyword evidence="1" id="KW-0812">Transmembrane</keyword>
<keyword evidence="1" id="KW-0472">Membrane</keyword>
<proteinExistence type="predicted"/>
<evidence type="ECO:0000256" key="1">
    <source>
        <dbReference type="SAM" id="Phobius"/>
    </source>
</evidence>
<dbReference type="Pfam" id="PF01755">
    <property type="entry name" value="Glyco_transf_25"/>
    <property type="match status" value="1"/>
</dbReference>
<dbReference type="InterPro" id="IPR002654">
    <property type="entry name" value="Glyco_trans_25"/>
</dbReference>
<dbReference type="EMBL" id="MN740015">
    <property type="protein sequence ID" value="QHT84117.1"/>
    <property type="molecule type" value="Genomic_DNA"/>
</dbReference>
<protein>
    <recommendedName>
        <fullName evidence="2">Glycosyl transferase family 25 domain-containing protein</fullName>
    </recommendedName>
</protein>
<accession>A0A6C0HV04</accession>
<reference evidence="3" key="1">
    <citation type="journal article" date="2020" name="Nature">
        <title>Giant virus diversity and host interactions through global metagenomics.</title>
        <authorList>
            <person name="Schulz F."/>
            <person name="Roux S."/>
            <person name="Paez-Espino D."/>
            <person name="Jungbluth S."/>
            <person name="Walsh D.A."/>
            <person name="Denef V.J."/>
            <person name="McMahon K.D."/>
            <person name="Konstantinidis K.T."/>
            <person name="Eloe-Fadrosh E.A."/>
            <person name="Kyrpides N.C."/>
            <person name="Woyke T."/>
        </authorList>
    </citation>
    <scope>NUCLEOTIDE SEQUENCE</scope>
    <source>
        <strain evidence="3">GVMAG-M-3300023184-16</strain>
    </source>
</reference>
<evidence type="ECO:0000313" key="3">
    <source>
        <dbReference type="EMBL" id="QHT84117.1"/>
    </source>
</evidence>
<dbReference type="AlphaFoldDB" id="A0A6C0HV04"/>
<keyword evidence="1" id="KW-1133">Transmembrane helix</keyword>
<evidence type="ECO:0000259" key="2">
    <source>
        <dbReference type="Pfam" id="PF01755"/>
    </source>
</evidence>
<name>A0A6C0HV04_9ZZZZ</name>
<feature type="domain" description="Glycosyl transferase family 25" evidence="2">
    <location>
        <begin position="48"/>
        <end position="187"/>
    </location>
</feature>
<feature type="transmembrane region" description="Helical" evidence="1">
    <location>
        <begin position="9"/>
        <end position="30"/>
    </location>
</feature>